<keyword evidence="1" id="KW-0808">Transferase</keyword>
<dbReference type="SUPFAM" id="SSF52309">
    <property type="entry name" value="N-(deoxy)ribosyltransferase-like"/>
    <property type="match status" value="1"/>
</dbReference>
<accession>A0A366EPY1</accession>
<reference evidence="1 2" key="1">
    <citation type="submission" date="2018-06" db="EMBL/GenBank/DDBJ databases">
        <title>Freshwater and sediment microbial communities from various areas in North America, analyzing microbe dynamics in response to fracking.</title>
        <authorList>
            <person name="Lamendella R."/>
        </authorList>
    </citation>
    <scope>NUCLEOTIDE SEQUENCE [LARGE SCALE GENOMIC DNA]</scope>
    <source>
        <strain evidence="1 2">97B</strain>
    </source>
</reference>
<evidence type="ECO:0000313" key="2">
    <source>
        <dbReference type="Proteomes" id="UP000252118"/>
    </source>
</evidence>
<proteinExistence type="predicted"/>
<dbReference type="RefSeq" id="WP_113969666.1">
    <property type="nucleotide sequence ID" value="NZ_QNRJ01000006.1"/>
</dbReference>
<evidence type="ECO:0000313" key="1">
    <source>
        <dbReference type="EMBL" id="RBP04467.1"/>
    </source>
</evidence>
<protein>
    <submittedName>
        <fullName evidence="1">Nucleoside 2-deoxyribosyltransferase</fullName>
    </submittedName>
</protein>
<dbReference type="Proteomes" id="UP000252118">
    <property type="component" value="Unassembled WGS sequence"/>
</dbReference>
<dbReference type="OrthoDB" id="397706at2"/>
<gene>
    <name evidence="1" type="ORF">DET59_106259</name>
</gene>
<dbReference type="InterPro" id="IPR007710">
    <property type="entry name" value="Nucleoside_deoxyribTrfase"/>
</dbReference>
<sequence>MESTIIRNVRVFIASPFFSEEQVDRVQRLEQSLMRNPYVSEIFSARFHQFEHLEFGSKEWRRKVFRNDLRHLRRSDVLVGIRDYEGKYVDSGTSFEIGYAYSMRKPILLINEKNGNMNLMLAESLHAYFTKVEELATYDFHRMPRVPYEGPVI</sequence>
<dbReference type="GO" id="GO:0016740">
    <property type="term" value="F:transferase activity"/>
    <property type="evidence" value="ECO:0007669"/>
    <property type="project" value="UniProtKB-KW"/>
</dbReference>
<name>A0A366EPY1_9BACI</name>
<dbReference type="EMBL" id="QNRJ01000006">
    <property type="protein sequence ID" value="RBP04467.1"/>
    <property type="molecule type" value="Genomic_DNA"/>
</dbReference>
<comment type="caution">
    <text evidence="1">The sequence shown here is derived from an EMBL/GenBank/DDBJ whole genome shotgun (WGS) entry which is preliminary data.</text>
</comment>
<dbReference type="AlphaFoldDB" id="A0A366EPY1"/>
<organism evidence="1 2">
    <name type="scientific">Rossellomorea aquimaris</name>
    <dbReference type="NCBI Taxonomy" id="189382"/>
    <lineage>
        <taxon>Bacteria</taxon>
        <taxon>Bacillati</taxon>
        <taxon>Bacillota</taxon>
        <taxon>Bacilli</taxon>
        <taxon>Bacillales</taxon>
        <taxon>Bacillaceae</taxon>
        <taxon>Rossellomorea</taxon>
    </lineage>
</organism>
<dbReference type="Gene3D" id="3.40.50.450">
    <property type="match status" value="1"/>
</dbReference>
<dbReference type="Pfam" id="PF05014">
    <property type="entry name" value="Nuc_deoxyrib_tr"/>
    <property type="match status" value="1"/>
</dbReference>